<organism evidence="1 2">
    <name type="scientific">Dubosiella muris</name>
    <dbReference type="NCBI Taxonomy" id="3038133"/>
    <lineage>
        <taxon>Bacteria</taxon>
        <taxon>Bacillati</taxon>
        <taxon>Bacillota</taxon>
        <taxon>Erysipelotrichia</taxon>
        <taxon>Erysipelotrichales</taxon>
        <taxon>Erysipelotrichaceae</taxon>
        <taxon>Dubosiella</taxon>
    </lineage>
</organism>
<evidence type="ECO:0000313" key="1">
    <source>
        <dbReference type="EMBL" id="TGY65914.1"/>
    </source>
</evidence>
<sequence>MKSVDLSGKKFGKLTVIQKTDKKRKGSYLWLCQCECGQTILLESYKIRRELVKSCGCSRKGKNTKDLKGKKIGRLTVLKRLEEKKGSCYLWLCQCDCGTTIKVATNDLTKKKPVSSCGCVRAGAIKNIAKQRFGKLTALRPTTKRKGGSVVWTCLCDCGRTTEASYNDLVSGNTRSCGCLIHEKGRPGLSYVDQTCIESLKSKALHKNNTSGYTGVQKQRGKWVALISLKKHRYYLGTYERFEDAVFVRQRAEQLLHDQFVQAYESWNKKDETWKQEHPLKIVVKGTNIDDFELEVEESDRGNHEKKRKRKQTAGHAHPGRVGERKRSSPAQ</sequence>
<comment type="caution">
    <text evidence="1">The sequence shown here is derived from an EMBL/GenBank/DDBJ whole genome shotgun (WGS) entry which is preliminary data.</text>
</comment>
<evidence type="ECO:0000313" key="2">
    <source>
        <dbReference type="Proteomes" id="UP000308836"/>
    </source>
</evidence>
<reference evidence="1" key="1">
    <citation type="submission" date="2019-04" db="EMBL/GenBank/DDBJ databases">
        <title>Microbes associate with the intestines of laboratory mice.</title>
        <authorList>
            <person name="Navarre W."/>
            <person name="Wong E."/>
            <person name="Huang K."/>
            <person name="Tropini C."/>
            <person name="Ng K."/>
            <person name="Yu B."/>
        </authorList>
    </citation>
    <scope>NUCLEOTIDE SEQUENCE</scope>
    <source>
        <strain evidence="1">NM09_H32</strain>
    </source>
</reference>
<protein>
    <submittedName>
        <fullName evidence="1">Transcriptional regulator</fullName>
    </submittedName>
</protein>
<keyword evidence="2" id="KW-1185">Reference proteome</keyword>
<dbReference type="Proteomes" id="UP000308836">
    <property type="component" value="Unassembled WGS sequence"/>
</dbReference>
<accession>A0AC61R7M1</accession>
<proteinExistence type="predicted"/>
<name>A0AC61R7M1_9FIRM</name>
<dbReference type="EMBL" id="SRYG01000011">
    <property type="protein sequence ID" value="TGY65914.1"/>
    <property type="molecule type" value="Genomic_DNA"/>
</dbReference>
<gene>
    <name evidence="1" type="ORF">E5336_06225</name>
</gene>